<organism evidence="1 2">
    <name type="scientific">Duganella vulcania</name>
    <dbReference type="NCBI Taxonomy" id="2692166"/>
    <lineage>
        <taxon>Bacteria</taxon>
        <taxon>Pseudomonadati</taxon>
        <taxon>Pseudomonadota</taxon>
        <taxon>Betaproteobacteria</taxon>
        <taxon>Burkholderiales</taxon>
        <taxon>Oxalobacteraceae</taxon>
        <taxon>Telluria group</taxon>
        <taxon>Duganella</taxon>
    </lineage>
</organism>
<protein>
    <submittedName>
        <fullName evidence="1">Uncharacterized protein</fullName>
    </submittedName>
</protein>
<dbReference type="Proteomes" id="UP000484875">
    <property type="component" value="Unassembled WGS sequence"/>
</dbReference>
<dbReference type="RefSeq" id="WP_161092583.1">
    <property type="nucleotide sequence ID" value="NZ_WWCV01000067.1"/>
</dbReference>
<accession>A0A845HN82</accession>
<gene>
    <name evidence="1" type="ORF">GTP81_26135</name>
</gene>
<evidence type="ECO:0000313" key="1">
    <source>
        <dbReference type="EMBL" id="MYN20228.1"/>
    </source>
</evidence>
<keyword evidence="2" id="KW-1185">Reference proteome</keyword>
<dbReference type="AlphaFoldDB" id="A0A845HN82"/>
<evidence type="ECO:0000313" key="2">
    <source>
        <dbReference type="Proteomes" id="UP000484875"/>
    </source>
</evidence>
<sequence length="202" mass="22508">MAIAVASASFLSGCGDSKPDDELAAKTVRPYAEQGLMMGIELTDFKRDNGWVDTDSPNRYKVQYTYNYRLSKPLAEVALQSAQAFKNEYDASQKNRSGFVGGFSTWAQSMQLSMTAEQWIDSQGAQFAKRRDGFLSNCEPCVAYWNQPGTEEDVSTRRYTFVTAWSRLEALGFKDDAKAGDKLPLSAWAAFIKTEKGWKPAS</sequence>
<name>A0A845HN82_9BURK</name>
<comment type="caution">
    <text evidence="1">The sequence shown here is derived from an EMBL/GenBank/DDBJ whole genome shotgun (WGS) entry which is preliminary data.</text>
</comment>
<proteinExistence type="predicted"/>
<dbReference type="EMBL" id="WWCV01000067">
    <property type="protein sequence ID" value="MYN20228.1"/>
    <property type="molecule type" value="Genomic_DNA"/>
</dbReference>
<reference evidence="1 2" key="1">
    <citation type="submission" date="2019-12" db="EMBL/GenBank/DDBJ databases">
        <title>Novel species isolated from a subtropical stream in China.</title>
        <authorList>
            <person name="Lu H."/>
        </authorList>
    </citation>
    <scope>NUCLEOTIDE SEQUENCE [LARGE SCALE GENOMIC DNA]</scope>
    <source>
        <strain evidence="1 2">FT107W</strain>
    </source>
</reference>